<dbReference type="Proteomes" id="UP001524473">
    <property type="component" value="Unassembled WGS sequence"/>
</dbReference>
<dbReference type="InterPro" id="IPR029044">
    <property type="entry name" value="Nucleotide-diphossugar_trans"/>
</dbReference>
<evidence type="ECO:0000313" key="4">
    <source>
        <dbReference type="EMBL" id="MCQ4838923.1"/>
    </source>
</evidence>
<keyword evidence="5" id="KW-1185">Reference proteome</keyword>
<evidence type="ECO:0000259" key="3">
    <source>
        <dbReference type="Pfam" id="PF00535"/>
    </source>
</evidence>
<comment type="caution">
    <text evidence="4">The sequence shown here is derived from an EMBL/GenBank/DDBJ whole genome shotgun (WGS) entry which is preliminary data.</text>
</comment>
<keyword evidence="2 4" id="KW-0808">Transferase</keyword>
<gene>
    <name evidence="4" type="ORF">NE695_03215</name>
</gene>
<dbReference type="Gene3D" id="3.90.550.10">
    <property type="entry name" value="Spore Coat Polysaccharide Biosynthesis Protein SpsA, Chain A"/>
    <property type="match status" value="1"/>
</dbReference>
<dbReference type="PANTHER" id="PTHR22916:SF51">
    <property type="entry name" value="GLYCOSYLTRANSFERASE EPSH-RELATED"/>
    <property type="match status" value="1"/>
</dbReference>
<evidence type="ECO:0000313" key="5">
    <source>
        <dbReference type="Proteomes" id="UP001524473"/>
    </source>
</evidence>
<keyword evidence="1 4" id="KW-0328">Glycosyltransferase</keyword>
<dbReference type="GO" id="GO:0016757">
    <property type="term" value="F:glycosyltransferase activity"/>
    <property type="evidence" value="ECO:0007669"/>
    <property type="project" value="UniProtKB-KW"/>
</dbReference>
<dbReference type="Pfam" id="PF00535">
    <property type="entry name" value="Glycos_transf_2"/>
    <property type="match status" value="1"/>
</dbReference>
<dbReference type="SUPFAM" id="SSF53448">
    <property type="entry name" value="Nucleotide-diphospho-sugar transferases"/>
    <property type="match status" value="1"/>
</dbReference>
<dbReference type="PANTHER" id="PTHR22916">
    <property type="entry name" value="GLYCOSYLTRANSFERASE"/>
    <property type="match status" value="1"/>
</dbReference>
<name>A0ABT1RW83_9FIRM</name>
<dbReference type="InterPro" id="IPR001173">
    <property type="entry name" value="Glyco_trans_2-like"/>
</dbReference>
<dbReference type="EC" id="2.4.-.-" evidence="4"/>
<reference evidence="4 5" key="1">
    <citation type="submission" date="2022-06" db="EMBL/GenBank/DDBJ databases">
        <title>Isolation of gut microbiota from human fecal samples.</title>
        <authorList>
            <person name="Pamer E.G."/>
            <person name="Barat B."/>
            <person name="Waligurski E."/>
            <person name="Medina S."/>
            <person name="Paddock L."/>
            <person name="Mostad J."/>
        </authorList>
    </citation>
    <scope>NUCLEOTIDE SEQUENCE [LARGE SCALE GENOMIC DNA]</scope>
    <source>
        <strain evidence="4 5">DFI.9.73</strain>
    </source>
</reference>
<evidence type="ECO:0000256" key="2">
    <source>
        <dbReference type="ARBA" id="ARBA00022679"/>
    </source>
</evidence>
<sequence>MPKTSIVVPVYNVEQYVEKCANSILAQTDPDFELLLVDDGSTDASGTICDRIAGKDARVRVIHQPNAGLGGARNTGIEAANGEWLLFVDSDDWLEPEILQKARETGERTGAELVMFAFRSVDELGKQIQVFREELPKDMPLTVTEHREIYLTAPCAWNKLYRAALFRESAVRYPPRVWYEDIRTTLKLFLAAKTAVFLDDIGYNYLLREGSITKNLNADRNVEILEAFDDILSYFKAQGMFQEYREELCYLTLYHAYLTASVRVLRIDRKHPLLPRFAEYLEHEFPDWRKNRYLDRLGRNRKLLLFLLQRKWYFLIALLFQLKG</sequence>
<accession>A0ABT1RW83</accession>
<dbReference type="CDD" id="cd00761">
    <property type="entry name" value="Glyco_tranf_GTA_type"/>
    <property type="match status" value="1"/>
</dbReference>
<feature type="domain" description="Glycosyltransferase 2-like" evidence="3">
    <location>
        <begin position="5"/>
        <end position="133"/>
    </location>
</feature>
<dbReference type="RefSeq" id="WP_066862206.1">
    <property type="nucleotide sequence ID" value="NZ_CABKVV010000012.1"/>
</dbReference>
<dbReference type="GeneID" id="90531814"/>
<evidence type="ECO:0000256" key="1">
    <source>
        <dbReference type="ARBA" id="ARBA00022676"/>
    </source>
</evidence>
<dbReference type="EMBL" id="JANFZH010000005">
    <property type="protein sequence ID" value="MCQ4838923.1"/>
    <property type="molecule type" value="Genomic_DNA"/>
</dbReference>
<protein>
    <submittedName>
        <fullName evidence="4">Glycosyltransferase</fullName>
        <ecNumber evidence="4">2.4.-.-</ecNumber>
    </submittedName>
</protein>
<organism evidence="4 5">
    <name type="scientific">Neglectibacter timonensis</name>
    <dbReference type="NCBI Taxonomy" id="1776382"/>
    <lineage>
        <taxon>Bacteria</taxon>
        <taxon>Bacillati</taxon>
        <taxon>Bacillota</taxon>
        <taxon>Clostridia</taxon>
        <taxon>Eubacteriales</taxon>
        <taxon>Oscillospiraceae</taxon>
        <taxon>Neglectibacter</taxon>
    </lineage>
</organism>
<proteinExistence type="predicted"/>